<name>A0A2M9ZR60_9LEPT</name>
<protein>
    <recommendedName>
        <fullName evidence="6">Lipoprotein</fullName>
    </recommendedName>
</protein>
<evidence type="ECO:0008006" key="6">
    <source>
        <dbReference type="Google" id="ProtNLM"/>
    </source>
</evidence>
<evidence type="ECO:0000256" key="1">
    <source>
        <dbReference type="SAM" id="SignalP"/>
    </source>
</evidence>
<dbReference type="EMBL" id="NPDZ01000002">
    <property type="protein sequence ID" value="PJZ74423.1"/>
    <property type="molecule type" value="Genomic_DNA"/>
</dbReference>
<proteinExistence type="predicted"/>
<dbReference type="Proteomes" id="UP000231990">
    <property type="component" value="Unassembled WGS sequence"/>
</dbReference>
<sequence length="120" mass="12741">MVKKILTIFFFVLGASVANCAAFDAAGVSGSMKGTEAAQKINDAALQTDILYFAATTGQPNFFISSLYTAEAAKVEPDKYYKKTDVDKCISNIKTIGLMVLTPNATALFTCSLKPNGAII</sequence>
<dbReference type="AlphaFoldDB" id="A0A2M9ZR60"/>
<evidence type="ECO:0000313" key="2">
    <source>
        <dbReference type="EMBL" id="PJZ68381.1"/>
    </source>
</evidence>
<gene>
    <name evidence="2" type="ORF">CH360_16530</name>
    <name evidence="3" type="ORF">CH373_05875</name>
</gene>
<feature type="chain" id="PRO_5014857945" description="Lipoprotein" evidence="1">
    <location>
        <begin position="22"/>
        <end position="120"/>
    </location>
</feature>
<dbReference type="EMBL" id="NPDY01000024">
    <property type="protein sequence ID" value="PJZ68381.1"/>
    <property type="molecule type" value="Genomic_DNA"/>
</dbReference>
<dbReference type="InterPro" id="IPR031030">
    <property type="entry name" value="Lepto_Lipo_YY_C"/>
</dbReference>
<dbReference type="Proteomes" id="UP000231962">
    <property type="component" value="Unassembled WGS sequence"/>
</dbReference>
<feature type="signal peptide" evidence="1">
    <location>
        <begin position="1"/>
        <end position="21"/>
    </location>
</feature>
<evidence type="ECO:0000313" key="5">
    <source>
        <dbReference type="Proteomes" id="UP000231990"/>
    </source>
</evidence>
<dbReference type="NCBIfam" id="TIGR04452">
    <property type="entry name" value="Lepto_Lipo_YY_C"/>
    <property type="match status" value="1"/>
</dbReference>
<keyword evidence="1" id="KW-0732">Signal</keyword>
<accession>A0A2M9ZR60</accession>
<evidence type="ECO:0000313" key="4">
    <source>
        <dbReference type="Proteomes" id="UP000231962"/>
    </source>
</evidence>
<dbReference type="OrthoDB" id="330647at2"/>
<evidence type="ECO:0000313" key="3">
    <source>
        <dbReference type="EMBL" id="PJZ74423.1"/>
    </source>
</evidence>
<keyword evidence="4" id="KW-1185">Reference proteome</keyword>
<organism evidence="3 5">
    <name type="scientific">Leptospira perolatii</name>
    <dbReference type="NCBI Taxonomy" id="2023191"/>
    <lineage>
        <taxon>Bacteria</taxon>
        <taxon>Pseudomonadati</taxon>
        <taxon>Spirochaetota</taxon>
        <taxon>Spirochaetia</taxon>
        <taxon>Leptospirales</taxon>
        <taxon>Leptospiraceae</taxon>
        <taxon>Leptospira</taxon>
    </lineage>
</organism>
<comment type="caution">
    <text evidence="3">The sequence shown here is derived from an EMBL/GenBank/DDBJ whole genome shotgun (WGS) entry which is preliminary data.</text>
</comment>
<reference evidence="4 5" key="1">
    <citation type="submission" date="2017-07" db="EMBL/GenBank/DDBJ databases">
        <title>Leptospira spp. isolated from tropical soils.</title>
        <authorList>
            <person name="Thibeaux R."/>
            <person name="Iraola G."/>
            <person name="Ferres I."/>
            <person name="Bierque E."/>
            <person name="Girault D."/>
            <person name="Soupe-Gilbert M.-E."/>
            <person name="Picardeau M."/>
            <person name="Goarant C."/>
        </authorList>
    </citation>
    <scope>NUCLEOTIDE SEQUENCE [LARGE SCALE GENOMIC DNA]</scope>
    <source>
        <strain evidence="3 5">FH1-B-B1</strain>
        <strain evidence="2 4">FH1-B-C1</strain>
    </source>
</reference>